<evidence type="ECO:0000256" key="1">
    <source>
        <dbReference type="ARBA" id="ARBA00007637"/>
    </source>
</evidence>
<dbReference type="EC" id="1.1.1.281" evidence="4"/>
<evidence type="ECO:0000259" key="2">
    <source>
        <dbReference type="Pfam" id="PF00535"/>
    </source>
</evidence>
<comment type="similarity">
    <text evidence="1">Belongs to the NAD(P)-dependent epimerase/dehydratase family.</text>
</comment>
<dbReference type="Gene3D" id="3.40.50.720">
    <property type="entry name" value="NAD(P)-binding Rossmann-like Domain"/>
    <property type="match status" value="1"/>
</dbReference>
<dbReference type="SUPFAM" id="SSF53448">
    <property type="entry name" value="Nucleotide-diphospho-sugar transferases"/>
    <property type="match status" value="1"/>
</dbReference>
<keyword evidence="4" id="KW-0560">Oxidoreductase</keyword>
<dbReference type="EMBL" id="MLJW01000131">
    <property type="protein sequence ID" value="OIQ97576.1"/>
    <property type="molecule type" value="Genomic_DNA"/>
</dbReference>
<evidence type="ECO:0000313" key="4">
    <source>
        <dbReference type="EMBL" id="OIQ97576.1"/>
    </source>
</evidence>
<comment type="caution">
    <text evidence="4">The sequence shown here is derived from an EMBL/GenBank/DDBJ whole genome shotgun (WGS) entry which is preliminary data.</text>
</comment>
<dbReference type="CDD" id="cd05232">
    <property type="entry name" value="UDP_G4E_4_SDR_e"/>
    <property type="match status" value="1"/>
</dbReference>
<protein>
    <submittedName>
        <fullName evidence="4">GDP-6-deoxy-D-mannose reductase</fullName>
        <ecNumber evidence="4">1.1.1.281</ecNumber>
    </submittedName>
</protein>
<organism evidence="4">
    <name type="scientific">mine drainage metagenome</name>
    <dbReference type="NCBI Taxonomy" id="410659"/>
    <lineage>
        <taxon>unclassified sequences</taxon>
        <taxon>metagenomes</taxon>
        <taxon>ecological metagenomes</taxon>
    </lineage>
</organism>
<name>A0A1J5RMW0_9ZZZZ</name>
<proteinExistence type="inferred from homology"/>
<dbReference type="InterPro" id="IPR029044">
    <property type="entry name" value="Nucleotide-diphossugar_trans"/>
</dbReference>
<dbReference type="InterPro" id="IPR001509">
    <property type="entry name" value="Epimerase_deHydtase"/>
</dbReference>
<feature type="domain" description="NAD-dependent epimerase/dehydratase" evidence="3">
    <location>
        <begin position="303"/>
        <end position="523"/>
    </location>
</feature>
<feature type="domain" description="Glycosyltransferase 2-like" evidence="2">
    <location>
        <begin position="41"/>
        <end position="138"/>
    </location>
</feature>
<accession>A0A1J5RMW0</accession>
<dbReference type="Gene3D" id="3.90.550.10">
    <property type="entry name" value="Spore Coat Polysaccharide Biosynthesis Protein SpsA, Chain A"/>
    <property type="match status" value="1"/>
</dbReference>
<evidence type="ECO:0000259" key="3">
    <source>
        <dbReference type="Pfam" id="PF01370"/>
    </source>
</evidence>
<dbReference type="GO" id="GO:0033705">
    <property type="term" value="F:GDP-4-dehydro-6-deoxy-D-mannose reductase activity"/>
    <property type="evidence" value="ECO:0007669"/>
    <property type="project" value="UniProtKB-EC"/>
</dbReference>
<dbReference type="InterPro" id="IPR001173">
    <property type="entry name" value="Glyco_trans_2-like"/>
</dbReference>
<reference evidence="4" key="1">
    <citation type="submission" date="2016-10" db="EMBL/GenBank/DDBJ databases">
        <title>Sequence of Gallionella enrichment culture.</title>
        <authorList>
            <person name="Poehlein A."/>
            <person name="Muehling M."/>
            <person name="Daniel R."/>
        </authorList>
    </citation>
    <scope>NUCLEOTIDE SEQUENCE</scope>
</reference>
<gene>
    <name evidence="4" type="primary">rmd_3</name>
    <name evidence="4" type="ORF">GALL_204600</name>
</gene>
<dbReference type="Pfam" id="PF01370">
    <property type="entry name" value="Epimerase"/>
    <property type="match status" value="1"/>
</dbReference>
<dbReference type="Pfam" id="PF00535">
    <property type="entry name" value="Glycos_transf_2"/>
    <property type="match status" value="1"/>
</dbReference>
<dbReference type="InterPro" id="IPR036291">
    <property type="entry name" value="NAD(P)-bd_dom_sf"/>
</dbReference>
<dbReference type="SUPFAM" id="SSF51735">
    <property type="entry name" value="NAD(P)-binding Rossmann-fold domains"/>
    <property type="match status" value="1"/>
</dbReference>
<dbReference type="AlphaFoldDB" id="A0A1J5RMW0"/>
<dbReference type="PANTHER" id="PTHR43000">
    <property type="entry name" value="DTDP-D-GLUCOSE 4,6-DEHYDRATASE-RELATED"/>
    <property type="match status" value="1"/>
</dbReference>
<sequence>MLKITISASLVVYKPDFLALEHTVLNLHLAVLVAKNDYDVSFNLTVVDNSSDEAYYQRLKSWIEHISVNVPDLNLHLLRSPDNVGYGRGNNLVIEKSQSKYHLVINPDLYVEADAIRNALAFMESDVNVGLLSPSVFGEDGIRQYLCKRNPTLFIMFLRSFSPKWVRHTFRSVIEKFEMRDISYDEVIDGLQYPSGCFMFFRTKPLQQIQGFDSRYFLHYEDADIGRRMLKIARVAYVPSVKVVHKWARDTHTSWKMRMVTVKSGLLYWWIWGGIFKPTTAYNFNPQSLAPQIEFKSKVSKKILVTGATGFIGKSLCEELVLNGQDVCVAIRADVNPITNASMVKIGELNGRTDWSTALDKADVVIHLAARVHVLNDGANDSLTEFRKVNVDGTLNLAWQAAQAGVKRFIFISSVKVNGELTSMDRPFRETDIANPQDSYGISKLEAEQGLLQIAQQTGIEVVIIRPPLVYGAGVKANFASMMRAVKRGIPLPLGAISNKRSFVYVGNLVSLIIKCIDHPAAVNQVFLASDGYDISTTELLKECAKAQGVKVRLFPIPQMMIEVCAVLFGKRVVVQRLCGNLQVDINKANTLLGWVPQVSVAEGLKVTANSL</sequence>